<dbReference type="OrthoDB" id="756370at2759"/>
<dbReference type="VEuPathDB" id="VectorBase:LDEU007989"/>
<proteinExistence type="predicted"/>
<evidence type="ECO:0000313" key="4">
    <source>
        <dbReference type="EMBL" id="RWS24051.1"/>
    </source>
</evidence>
<evidence type="ECO:0000259" key="3">
    <source>
        <dbReference type="Pfam" id="PF21031"/>
    </source>
</evidence>
<keyword evidence="2" id="KW-0677">Repeat</keyword>
<evidence type="ECO:0000256" key="1">
    <source>
        <dbReference type="ARBA" id="ARBA00022574"/>
    </source>
</evidence>
<dbReference type="Pfam" id="PF21031">
    <property type="entry name" value="WDR54"/>
    <property type="match status" value="1"/>
</dbReference>
<dbReference type="PANTHER" id="PTHR13720:SF33">
    <property type="entry name" value="HELP DOMAIN-CONTAINING PROTEIN"/>
    <property type="match status" value="1"/>
</dbReference>
<dbReference type="InterPro" id="IPR015943">
    <property type="entry name" value="WD40/YVTN_repeat-like_dom_sf"/>
</dbReference>
<dbReference type="SUPFAM" id="SSF50978">
    <property type="entry name" value="WD40 repeat-like"/>
    <property type="match status" value="1"/>
</dbReference>
<dbReference type="EMBL" id="NCKV01005464">
    <property type="protein sequence ID" value="RWS24051.1"/>
    <property type="molecule type" value="Genomic_DNA"/>
</dbReference>
<dbReference type="InterPro" id="IPR050630">
    <property type="entry name" value="WD_repeat_EMAP"/>
</dbReference>
<keyword evidence="5" id="KW-1185">Reference proteome</keyword>
<feature type="domain" description="WD repeat-containing protein 54 beta-propeller" evidence="3">
    <location>
        <begin position="119"/>
        <end position="287"/>
    </location>
</feature>
<dbReference type="InterPro" id="IPR001680">
    <property type="entry name" value="WD40_rpt"/>
</dbReference>
<dbReference type="PANTHER" id="PTHR13720">
    <property type="entry name" value="WD-40 REPEAT PROTEIN"/>
    <property type="match status" value="1"/>
</dbReference>
<protein>
    <submittedName>
        <fullName evidence="4">WD repeat-containing protein 54-like protein</fullName>
    </submittedName>
</protein>
<name>A0A443S960_9ACAR</name>
<evidence type="ECO:0000256" key="2">
    <source>
        <dbReference type="ARBA" id="ARBA00022737"/>
    </source>
</evidence>
<sequence length="326" mass="37026">MQSSMETEKTREFSFREMIAKEKILTVTSSNSCFRRNLSSFSDQQNNSYLLTAHQNELNLVKFSCDGDCQPETRKLNIGNQDEDDSAFVIQIHVFRDIAEVNLVFSYSLLEYNNLNDGIDVNAQGIASFDSQILVGGTNGKIHVFDTSKKEGDIKVIVKEILVTKHKSNVIDIHADDMHMVSCDASNLIIVWFWSNDALDVKVMFEPNSNDPCSCVCVLNQFVLAAFTSGCIRIYNMHKQRLQTQINAHAKCVTAIDVNPKTKMLATVAEDCFVRIFEFVDCEEELVSIMEHILKKMNAFENYIQNLNFRSNINGVLWFAIRCLLG</sequence>
<dbReference type="AlphaFoldDB" id="A0A443S960"/>
<evidence type="ECO:0000313" key="5">
    <source>
        <dbReference type="Proteomes" id="UP000288716"/>
    </source>
</evidence>
<dbReference type="Gene3D" id="2.130.10.10">
    <property type="entry name" value="YVTN repeat-like/Quinoprotein amine dehydrogenase"/>
    <property type="match status" value="1"/>
</dbReference>
<keyword evidence="1" id="KW-0853">WD repeat</keyword>
<dbReference type="InterPro" id="IPR049546">
    <property type="entry name" value="WDR54_beta_prop"/>
</dbReference>
<comment type="caution">
    <text evidence="4">The sequence shown here is derived from an EMBL/GenBank/DDBJ whole genome shotgun (WGS) entry which is preliminary data.</text>
</comment>
<dbReference type="InterPro" id="IPR036322">
    <property type="entry name" value="WD40_repeat_dom_sf"/>
</dbReference>
<reference evidence="4 5" key="1">
    <citation type="journal article" date="2018" name="Gigascience">
        <title>Genomes of trombidid mites reveal novel predicted allergens and laterally-transferred genes associated with secondary metabolism.</title>
        <authorList>
            <person name="Dong X."/>
            <person name="Chaisiri K."/>
            <person name="Xia D."/>
            <person name="Armstrong S.D."/>
            <person name="Fang Y."/>
            <person name="Donnelly M.J."/>
            <person name="Kadowaki T."/>
            <person name="McGarry J.W."/>
            <person name="Darby A.C."/>
            <person name="Makepeace B.L."/>
        </authorList>
    </citation>
    <scope>NUCLEOTIDE SEQUENCE [LARGE SCALE GENOMIC DNA]</scope>
    <source>
        <strain evidence="4">UoL-UT</strain>
    </source>
</reference>
<gene>
    <name evidence="4" type="ORF">B4U80_13278</name>
</gene>
<dbReference type="STRING" id="299467.A0A443S960"/>
<dbReference type="SMART" id="SM00320">
    <property type="entry name" value="WD40"/>
    <property type="match status" value="4"/>
</dbReference>
<accession>A0A443S960</accession>
<dbReference type="Proteomes" id="UP000288716">
    <property type="component" value="Unassembled WGS sequence"/>
</dbReference>
<organism evidence="4 5">
    <name type="scientific">Leptotrombidium deliense</name>
    <dbReference type="NCBI Taxonomy" id="299467"/>
    <lineage>
        <taxon>Eukaryota</taxon>
        <taxon>Metazoa</taxon>
        <taxon>Ecdysozoa</taxon>
        <taxon>Arthropoda</taxon>
        <taxon>Chelicerata</taxon>
        <taxon>Arachnida</taxon>
        <taxon>Acari</taxon>
        <taxon>Acariformes</taxon>
        <taxon>Trombidiformes</taxon>
        <taxon>Prostigmata</taxon>
        <taxon>Anystina</taxon>
        <taxon>Parasitengona</taxon>
        <taxon>Trombiculoidea</taxon>
        <taxon>Trombiculidae</taxon>
        <taxon>Leptotrombidium</taxon>
    </lineage>
</organism>